<sequence length="487" mass="55815">MGNKLCKKKVDTVDNVNNMESPPNTFDRIINRLHLRPNSWKSESHLNQKQVNRLDEKQKGQKDRIVNSKPLSKSTDWTNIDLEVPDKEQIHLRNPKLALIFNNDEGTPTPPPRKNKKGFREKIEAVAKSGLQAFQSKKPVEEELFVKKKINYSCPYCDGDEASHNRDHKHHHKNKKHDIPNEKEIERMIVNNNAINKDKQEKEIKRKKNLSVVSLPNYNDLKFTIANFNNIDKQQSDRNSITSLSESKKQSSTKLDNYITRCRSFGSIFPQQIMEKLKTSKKIAEIESDDSFGPLEDWDLKIIEHYNPKDASLPRTRKIPGKNVLAELEGMIVQEEDIANPIPPARKTESILKNNKMQTQTLSKSYKDNMSKESNEKSLVKPPSTLEVKKSEILPSTNRPSNTEGADEHSTLMKILEKFSMKSVLDDETIPHIDDDEDDVKLMQSQYKQGYVQNGAVSPNIQNTVKEIDMFIQSEASNTAAELGVKY</sequence>
<reference evidence="2" key="1">
    <citation type="submission" date="2021-12" db="EMBL/GenBank/DDBJ databases">
        <authorList>
            <person name="King R."/>
        </authorList>
    </citation>
    <scope>NUCLEOTIDE SEQUENCE</scope>
</reference>
<dbReference type="OrthoDB" id="7701454at2759"/>
<keyword evidence="3" id="KW-1185">Reference proteome</keyword>
<feature type="compositionally biased region" description="Basic and acidic residues" evidence="1">
    <location>
        <begin position="365"/>
        <end position="379"/>
    </location>
</feature>
<gene>
    <name evidence="2" type="ORF">MELIAE_LOCUS1315</name>
</gene>
<dbReference type="EMBL" id="OV121132">
    <property type="protein sequence ID" value="CAH0547294.1"/>
    <property type="molecule type" value="Genomic_DNA"/>
</dbReference>
<name>A0A9P0ASL6_BRAAE</name>
<evidence type="ECO:0000313" key="2">
    <source>
        <dbReference type="EMBL" id="CAH0547294.1"/>
    </source>
</evidence>
<organism evidence="2 3">
    <name type="scientific">Brassicogethes aeneus</name>
    <name type="common">Rape pollen beetle</name>
    <name type="synonym">Meligethes aeneus</name>
    <dbReference type="NCBI Taxonomy" id="1431903"/>
    <lineage>
        <taxon>Eukaryota</taxon>
        <taxon>Metazoa</taxon>
        <taxon>Ecdysozoa</taxon>
        <taxon>Arthropoda</taxon>
        <taxon>Hexapoda</taxon>
        <taxon>Insecta</taxon>
        <taxon>Pterygota</taxon>
        <taxon>Neoptera</taxon>
        <taxon>Endopterygota</taxon>
        <taxon>Coleoptera</taxon>
        <taxon>Polyphaga</taxon>
        <taxon>Cucujiformia</taxon>
        <taxon>Nitidulidae</taxon>
        <taxon>Meligethinae</taxon>
        <taxon>Brassicogethes</taxon>
    </lineage>
</organism>
<proteinExistence type="predicted"/>
<accession>A0A9P0ASL6</accession>
<protein>
    <submittedName>
        <fullName evidence="2">Uncharacterized protein</fullName>
    </submittedName>
</protein>
<evidence type="ECO:0000256" key="1">
    <source>
        <dbReference type="SAM" id="MobiDB-lite"/>
    </source>
</evidence>
<dbReference type="AlphaFoldDB" id="A0A9P0ASL6"/>
<evidence type="ECO:0000313" key="3">
    <source>
        <dbReference type="Proteomes" id="UP001154078"/>
    </source>
</evidence>
<feature type="region of interest" description="Disordered" evidence="1">
    <location>
        <begin position="359"/>
        <end position="385"/>
    </location>
</feature>
<dbReference type="Proteomes" id="UP001154078">
    <property type="component" value="Chromosome 1"/>
</dbReference>